<name>A0A644W8W0_9ZZZZ</name>
<dbReference type="InterPro" id="IPR046085">
    <property type="entry name" value="DUF6103"/>
</dbReference>
<dbReference type="Pfam" id="PF19598">
    <property type="entry name" value="DUF6103"/>
    <property type="match status" value="1"/>
</dbReference>
<gene>
    <name evidence="1" type="ORF">SDC9_46459</name>
</gene>
<proteinExistence type="predicted"/>
<comment type="caution">
    <text evidence="1">The sequence shown here is derived from an EMBL/GenBank/DDBJ whole genome shotgun (WGS) entry which is preliminary data.</text>
</comment>
<reference evidence="1" key="1">
    <citation type="submission" date="2019-08" db="EMBL/GenBank/DDBJ databases">
        <authorList>
            <person name="Kucharzyk K."/>
            <person name="Murdoch R.W."/>
            <person name="Higgins S."/>
            <person name="Loffler F."/>
        </authorList>
    </citation>
    <scope>NUCLEOTIDE SEQUENCE</scope>
</reference>
<protein>
    <submittedName>
        <fullName evidence="1">Uncharacterized protein</fullName>
    </submittedName>
</protein>
<sequence length="57" mass="6716">MKVSSILIQYDKEKLEAIRRCLKDEAELQTELTGRLQTLYEKHVPEEVRQGIENREG</sequence>
<dbReference type="AlphaFoldDB" id="A0A644W8W0"/>
<evidence type="ECO:0000313" key="1">
    <source>
        <dbReference type="EMBL" id="MPM00236.1"/>
    </source>
</evidence>
<organism evidence="1">
    <name type="scientific">bioreactor metagenome</name>
    <dbReference type="NCBI Taxonomy" id="1076179"/>
    <lineage>
        <taxon>unclassified sequences</taxon>
        <taxon>metagenomes</taxon>
        <taxon>ecological metagenomes</taxon>
    </lineage>
</organism>
<accession>A0A644W8W0</accession>
<dbReference type="EMBL" id="VSSQ01000717">
    <property type="protein sequence ID" value="MPM00236.1"/>
    <property type="molecule type" value="Genomic_DNA"/>
</dbReference>